<evidence type="ECO:0000256" key="4">
    <source>
        <dbReference type="ARBA" id="ARBA00022821"/>
    </source>
</evidence>
<name>A0AA38Z5P9_VITRO</name>
<dbReference type="PANTHER" id="PTHR33463">
    <property type="entry name" value="NB-ARC DOMAIN-CONTAINING PROTEIN-RELATED"/>
    <property type="match status" value="1"/>
</dbReference>
<dbReference type="SUPFAM" id="SSF52540">
    <property type="entry name" value="P-loop containing nucleoside triphosphate hydrolases"/>
    <property type="match status" value="1"/>
</dbReference>
<dbReference type="GO" id="GO:0006952">
    <property type="term" value="P:defense response"/>
    <property type="evidence" value="ECO:0007669"/>
    <property type="project" value="UniProtKB-KW"/>
</dbReference>
<dbReference type="Gene3D" id="3.80.10.10">
    <property type="entry name" value="Ribonuclease Inhibitor"/>
    <property type="match status" value="1"/>
</dbReference>
<keyword evidence="2" id="KW-0677">Repeat</keyword>
<dbReference type="GO" id="GO:0005524">
    <property type="term" value="F:ATP binding"/>
    <property type="evidence" value="ECO:0007669"/>
    <property type="project" value="UniProtKB-KW"/>
</dbReference>
<dbReference type="InterPro" id="IPR055414">
    <property type="entry name" value="LRR_R13L4/SHOC2-like"/>
</dbReference>
<evidence type="ECO:0000256" key="3">
    <source>
        <dbReference type="ARBA" id="ARBA00022741"/>
    </source>
</evidence>
<dbReference type="InterPro" id="IPR042197">
    <property type="entry name" value="Apaf_helical"/>
</dbReference>
<comment type="caution">
    <text evidence="7">The sequence shown here is derived from an EMBL/GenBank/DDBJ whole genome shotgun (WGS) entry which is preliminary data.</text>
</comment>
<keyword evidence="8" id="KW-1185">Reference proteome</keyword>
<dbReference type="SUPFAM" id="SSF52058">
    <property type="entry name" value="L domain-like"/>
    <property type="match status" value="1"/>
</dbReference>
<accession>A0AA38Z5P9</accession>
<evidence type="ECO:0000313" key="8">
    <source>
        <dbReference type="Proteomes" id="UP001168098"/>
    </source>
</evidence>
<dbReference type="InterPro" id="IPR032675">
    <property type="entry name" value="LRR_dom_sf"/>
</dbReference>
<dbReference type="PRINTS" id="PR00364">
    <property type="entry name" value="DISEASERSIST"/>
</dbReference>
<dbReference type="Gene3D" id="1.10.8.430">
    <property type="entry name" value="Helical domain of apoptotic protease-activating factors"/>
    <property type="match status" value="1"/>
</dbReference>
<dbReference type="AlphaFoldDB" id="A0AA38Z5P9"/>
<dbReference type="Gene3D" id="3.40.50.300">
    <property type="entry name" value="P-loop containing nucleotide triphosphate hydrolases"/>
    <property type="match status" value="1"/>
</dbReference>
<evidence type="ECO:0000256" key="2">
    <source>
        <dbReference type="ARBA" id="ARBA00022737"/>
    </source>
</evidence>
<feature type="domain" description="AAA+ ATPase" evidence="6">
    <location>
        <begin position="174"/>
        <end position="319"/>
    </location>
</feature>
<dbReference type="EMBL" id="JARBHA010000014">
    <property type="protein sequence ID" value="KAJ9682542.1"/>
    <property type="molecule type" value="Genomic_DNA"/>
</dbReference>
<sequence length="912" mass="103986">MAESVITIATTIAETIAGYLVAPIGRRLSYLFCSRSRMDDLNKKVQELGLVRGDLQITVDEAIRRGDKIRPIVKDWLTRADKNTGEAKTFMEDEKKRTKSCFYVWCPNLKSRYQLGREADKKAQVIVEIQQHRNFPDGVSYRVPPRNVTFKNYEPFKSRASTVNQVMVALRDDEIDKIGVWGMAGVGKTTLVKQVAQLAEDEKLFTARVYIDVSWTRDSEKLQEGIAKIQQKIADMLGLEFQGKDESTRAVELKHRLQEEKILIILDDIWKLVCLEEVGIPSKDDQKGCKIVLTSRNEDLLRKDMGARECFRLQHLPKEEAWHLFKKTAGDSVEGDKLRPIAIEVVNECEGLPIAIVTIANALKDESVAEWENALDELRSAAPTNISGVDDKVYGCLKWSYNHLKGDEVKSLFLLCGWLSYGDISMHQLLQYAMGLGLFDHKSLEQARNKLVTLVRILKASSLLLDGEDHRDDFRGGASRLLFMDADNKYVRMHDVVRDVARNIASKDPHRFVVREDVEEWSETDGSKYISLNCKDVHELPHRLVCPKLQFFLLQNGPSLKIPHTFFEGMNLLKVLDLSEMHFTTLRSTLHSLPNLRTLRLDRCKLGDIALIGELKKLQVLSMVASNIQQLPSEMGQLTNLRLLDLNDCKQLEVIPRNILSSLSRLECLCMKSSFTRWAAEGVSDGESNACLSELNHLRHLTTIEIEVPTVKLLPKEDMFFENLTRYAIFVGKLPPWETNYKTSKTLKLRQVDISSLLRDGIDKLLKKTEELELSELEEVCRGPIPPRSLDNLKTLDVEECHGFKFLFLLSTTRGLSQLEEMTIENCNAMQQIIACEGEFEIKEVDHVGTNLQLLPKLRFLKLNNLPELMNFDYFSSDLEMTSQGMCSQGNLDVHMPFFSYQIHSIFGKSLI</sequence>
<dbReference type="InterPro" id="IPR050905">
    <property type="entry name" value="Plant_NBS-LRR"/>
</dbReference>
<dbReference type="InterPro" id="IPR003593">
    <property type="entry name" value="AAA+_ATPase"/>
</dbReference>
<keyword evidence="3" id="KW-0547">Nucleotide-binding</keyword>
<dbReference type="Proteomes" id="UP001168098">
    <property type="component" value="Unassembled WGS sequence"/>
</dbReference>
<evidence type="ECO:0000259" key="6">
    <source>
        <dbReference type="SMART" id="SM00382"/>
    </source>
</evidence>
<dbReference type="Pfam" id="PF23247">
    <property type="entry name" value="LRR_RPS2"/>
    <property type="match status" value="1"/>
</dbReference>
<proteinExistence type="inferred from homology"/>
<dbReference type="Pfam" id="PF00931">
    <property type="entry name" value="NB-ARC"/>
    <property type="match status" value="1"/>
</dbReference>
<keyword evidence="4" id="KW-0611">Plant defense</keyword>
<reference evidence="7 8" key="1">
    <citation type="journal article" date="2023" name="BMC Biotechnol.">
        <title>Vitis rotundifolia cv Carlos genome sequencing.</title>
        <authorList>
            <person name="Huff M."/>
            <person name="Hulse-Kemp A."/>
            <person name="Scheffler B."/>
            <person name="Youngblood R."/>
            <person name="Simpson S."/>
            <person name="Babiker E."/>
            <person name="Staton M."/>
        </authorList>
    </citation>
    <scope>NUCLEOTIDE SEQUENCE [LARGE SCALE GENOMIC DNA]</scope>
    <source>
        <tissue evidence="7">Leaf</tissue>
    </source>
</reference>
<dbReference type="InterPro" id="IPR057135">
    <property type="entry name" value="At4g27190-like_LRR"/>
</dbReference>
<evidence type="ECO:0000256" key="5">
    <source>
        <dbReference type="ARBA" id="ARBA00022840"/>
    </source>
</evidence>
<protein>
    <recommendedName>
        <fullName evidence="6">AAA+ ATPase domain-containing protein</fullName>
    </recommendedName>
</protein>
<gene>
    <name evidence="7" type="ORF">PVL29_018460</name>
</gene>
<dbReference type="InterPro" id="IPR027417">
    <property type="entry name" value="P-loop_NTPase"/>
</dbReference>
<dbReference type="PANTHER" id="PTHR33463:SF198">
    <property type="entry name" value="RPP4C3"/>
    <property type="match status" value="1"/>
</dbReference>
<comment type="similarity">
    <text evidence="1">Belongs to the disease resistance NB-LRR family.</text>
</comment>
<dbReference type="InterPro" id="IPR002182">
    <property type="entry name" value="NB-ARC"/>
</dbReference>
<dbReference type="Pfam" id="PF23598">
    <property type="entry name" value="LRR_14"/>
    <property type="match status" value="1"/>
</dbReference>
<keyword evidence="5" id="KW-0067">ATP-binding</keyword>
<evidence type="ECO:0000256" key="1">
    <source>
        <dbReference type="ARBA" id="ARBA00008894"/>
    </source>
</evidence>
<dbReference type="GO" id="GO:0043531">
    <property type="term" value="F:ADP binding"/>
    <property type="evidence" value="ECO:0007669"/>
    <property type="project" value="InterPro"/>
</dbReference>
<organism evidence="7 8">
    <name type="scientific">Vitis rotundifolia</name>
    <name type="common">Muscadine grape</name>
    <dbReference type="NCBI Taxonomy" id="103349"/>
    <lineage>
        <taxon>Eukaryota</taxon>
        <taxon>Viridiplantae</taxon>
        <taxon>Streptophyta</taxon>
        <taxon>Embryophyta</taxon>
        <taxon>Tracheophyta</taxon>
        <taxon>Spermatophyta</taxon>
        <taxon>Magnoliopsida</taxon>
        <taxon>eudicotyledons</taxon>
        <taxon>Gunneridae</taxon>
        <taxon>Pentapetalae</taxon>
        <taxon>rosids</taxon>
        <taxon>Vitales</taxon>
        <taxon>Vitaceae</taxon>
        <taxon>Viteae</taxon>
        <taxon>Vitis</taxon>
    </lineage>
</organism>
<dbReference type="SMART" id="SM00382">
    <property type="entry name" value="AAA"/>
    <property type="match status" value="1"/>
</dbReference>
<evidence type="ECO:0000313" key="7">
    <source>
        <dbReference type="EMBL" id="KAJ9682542.1"/>
    </source>
</evidence>